<evidence type="ECO:0000256" key="1">
    <source>
        <dbReference type="SAM" id="Phobius"/>
    </source>
</evidence>
<dbReference type="Proteomes" id="UP000753802">
    <property type="component" value="Unassembled WGS sequence"/>
</dbReference>
<keyword evidence="1" id="KW-1133">Transmembrane helix</keyword>
<reference evidence="2 3" key="1">
    <citation type="submission" date="2020-01" db="EMBL/GenBank/DDBJ databases">
        <title>Genome analysis.</title>
        <authorList>
            <person name="Wu S."/>
            <person name="Wang G."/>
        </authorList>
    </citation>
    <scope>NUCLEOTIDE SEQUENCE [LARGE SCALE GENOMIC DNA]</scope>
    <source>
        <strain evidence="2 3">SYL130</strain>
    </source>
</reference>
<sequence>MEFIHVAYSVTVPIYLLLLWLGKERVRRYSRNAIAVANLLLIGHAIFLIRQMIGFYYLVKEFGQLPPAVDRPLDPASIRLLLLMVLPFFALIGWVRRNVFFCLIMLFLLYHNQPLHTWNTFDLSLKIPFYLSLFCFVYALLWLLKKLPFQSR</sequence>
<evidence type="ECO:0000313" key="2">
    <source>
        <dbReference type="EMBL" id="NCI51256.1"/>
    </source>
</evidence>
<gene>
    <name evidence="2" type="ORF">GWC95_15085</name>
</gene>
<protein>
    <submittedName>
        <fullName evidence="2">Uncharacterized protein</fullName>
    </submittedName>
</protein>
<feature type="transmembrane region" description="Helical" evidence="1">
    <location>
        <begin position="6"/>
        <end position="22"/>
    </location>
</feature>
<feature type="transmembrane region" description="Helical" evidence="1">
    <location>
        <begin position="76"/>
        <end position="94"/>
    </location>
</feature>
<name>A0ABW9ZVT1_9BACT</name>
<organism evidence="2 3">
    <name type="scientific">Sediminibacterium roseum</name>
    <dbReference type="NCBI Taxonomy" id="1978412"/>
    <lineage>
        <taxon>Bacteria</taxon>
        <taxon>Pseudomonadati</taxon>
        <taxon>Bacteroidota</taxon>
        <taxon>Chitinophagia</taxon>
        <taxon>Chitinophagales</taxon>
        <taxon>Chitinophagaceae</taxon>
        <taxon>Sediminibacterium</taxon>
    </lineage>
</organism>
<comment type="caution">
    <text evidence="2">The sequence shown here is derived from an EMBL/GenBank/DDBJ whole genome shotgun (WGS) entry which is preliminary data.</text>
</comment>
<proteinExistence type="predicted"/>
<keyword evidence="3" id="KW-1185">Reference proteome</keyword>
<dbReference type="EMBL" id="JAACJS010000015">
    <property type="protein sequence ID" value="NCI51256.1"/>
    <property type="molecule type" value="Genomic_DNA"/>
</dbReference>
<keyword evidence="1" id="KW-0472">Membrane</keyword>
<evidence type="ECO:0000313" key="3">
    <source>
        <dbReference type="Proteomes" id="UP000753802"/>
    </source>
</evidence>
<dbReference type="RefSeq" id="WP_161819544.1">
    <property type="nucleotide sequence ID" value="NZ_JAACJS010000015.1"/>
</dbReference>
<feature type="transmembrane region" description="Helical" evidence="1">
    <location>
        <begin position="127"/>
        <end position="144"/>
    </location>
</feature>
<feature type="transmembrane region" description="Helical" evidence="1">
    <location>
        <begin position="99"/>
        <end position="115"/>
    </location>
</feature>
<accession>A0ABW9ZVT1</accession>
<feature type="transmembrane region" description="Helical" evidence="1">
    <location>
        <begin position="34"/>
        <end position="56"/>
    </location>
</feature>
<keyword evidence="1" id="KW-0812">Transmembrane</keyword>